<name>A0A7J7NVF2_9MAGN</name>
<dbReference type="InterPro" id="IPR017441">
    <property type="entry name" value="Protein_kinase_ATP_BS"/>
</dbReference>
<evidence type="ECO:0000256" key="6">
    <source>
        <dbReference type="PROSITE-ProRule" id="PRU10141"/>
    </source>
</evidence>
<reference evidence="8 9" key="1">
    <citation type="journal article" date="2020" name="IScience">
        <title>Genome Sequencing of the Endangered Kingdonia uniflora (Circaeasteraceae, Ranunculales) Reveals Potential Mechanisms of Evolutionary Specialization.</title>
        <authorList>
            <person name="Sun Y."/>
            <person name="Deng T."/>
            <person name="Zhang A."/>
            <person name="Moore M.J."/>
            <person name="Landis J.B."/>
            <person name="Lin N."/>
            <person name="Zhang H."/>
            <person name="Zhang X."/>
            <person name="Huang J."/>
            <person name="Zhang X."/>
            <person name="Sun H."/>
            <person name="Wang H."/>
        </authorList>
    </citation>
    <scope>NUCLEOTIDE SEQUENCE [LARGE SCALE GENOMIC DNA]</scope>
    <source>
        <strain evidence="8">TB1705</strain>
        <tissue evidence="8">Leaf</tissue>
    </source>
</reference>
<dbReference type="PROSITE" id="PS50011">
    <property type="entry name" value="PROTEIN_KINASE_DOM"/>
    <property type="match status" value="1"/>
</dbReference>
<keyword evidence="5 6" id="KW-0067">ATP-binding</keyword>
<evidence type="ECO:0000256" key="5">
    <source>
        <dbReference type="ARBA" id="ARBA00022840"/>
    </source>
</evidence>
<proteinExistence type="predicted"/>
<dbReference type="OrthoDB" id="1938319at2759"/>
<feature type="binding site" evidence="6">
    <location>
        <position position="51"/>
    </location>
    <ligand>
        <name>ATP</name>
        <dbReference type="ChEBI" id="CHEBI:30616"/>
    </ligand>
</feature>
<dbReference type="GO" id="GO:0004674">
    <property type="term" value="F:protein serine/threonine kinase activity"/>
    <property type="evidence" value="ECO:0007669"/>
    <property type="project" value="UniProtKB-KW"/>
</dbReference>
<dbReference type="PROSITE" id="PS00107">
    <property type="entry name" value="PROTEIN_KINASE_ATP"/>
    <property type="match status" value="1"/>
</dbReference>
<keyword evidence="1" id="KW-0723">Serine/threonine-protein kinase</keyword>
<dbReference type="PANTHER" id="PTHR27002">
    <property type="entry name" value="RECEPTOR-LIKE SERINE/THREONINE-PROTEIN KINASE SD1-8"/>
    <property type="match status" value="1"/>
</dbReference>
<feature type="domain" description="Protein kinase" evidence="7">
    <location>
        <begin position="23"/>
        <end position="76"/>
    </location>
</feature>
<evidence type="ECO:0000313" key="8">
    <source>
        <dbReference type="EMBL" id="KAF6170972.1"/>
    </source>
</evidence>
<keyword evidence="2" id="KW-0808">Transferase</keyword>
<keyword evidence="3 6" id="KW-0547">Nucleotide-binding</keyword>
<dbReference type="GO" id="GO:0005886">
    <property type="term" value="C:plasma membrane"/>
    <property type="evidence" value="ECO:0007669"/>
    <property type="project" value="TreeGrafter"/>
</dbReference>
<keyword evidence="9" id="KW-1185">Reference proteome</keyword>
<evidence type="ECO:0000256" key="2">
    <source>
        <dbReference type="ARBA" id="ARBA00022679"/>
    </source>
</evidence>
<dbReference type="SUPFAM" id="SSF56112">
    <property type="entry name" value="Protein kinase-like (PK-like)"/>
    <property type="match status" value="1"/>
</dbReference>
<dbReference type="Gene3D" id="3.30.200.20">
    <property type="entry name" value="Phosphorylase Kinase, domain 1"/>
    <property type="match status" value="1"/>
</dbReference>
<evidence type="ECO:0000259" key="7">
    <source>
        <dbReference type="PROSITE" id="PS50011"/>
    </source>
</evidence>
<dbReference type="InterPro" id="IPR000719">
    <property type="entry name" value="Prot_kinase_dom"/>
</dbReference>
<dbReference type="Proteomes" id="UP000541444">
    <property type="component" value="Unassembled WGS sequence"/>
</dbReference>
<evidence type="ECO:0000256" key="1">
    <source>
        <dbReference type="ARBA" id="ARBA00022527"/>
    </source>
</evidence>
<accession>A0A7J7NVF2</accession>
<dbReference type="PANTHER" id="PTHR27002:SF181">
    <property type="entry name" value="RECEPTOR-LIKE SERINE_THREONINE-PROTEIN KINASE"/>
    <property type="match status" value="1"/>
</dbReference>
<dbReference type="GO" id="GO:0005524">
    <property type="term" value="F:ATP binding"/>
    <property type="evidence" value="ECO:0007669"/>
    <property type="project" value="UniProtKB-UniRule"/>
</dbReference>
<gene>
    <name evidence="8" type="ORF">GIB67_014789</name>
</gene>
<sequence>MLGENPKLSVFTIGKLTIATNNFTFDNKLGEGGFGLVYKGKFFDGQEIAVKRLSKGSGRDERSLRMKLSLFLNFNT</sequence>
<evidence type="ECO:0000256" key="3">
    <source>
        <dbReference type="ARBA" id="ARBA00022741"/>
    </source>
</evidence>
<evidence type="ECO:0000256" key="4">
    <source>
        <dbReference type="ARBA" id="ARBA00022777"/>
    </source>
</evidence>
<keyword evidence="4" id="KW-0418">Kinase</keyword>
<comment type="caution">
    <text evidence="8">The sequence shown here is derived from an EMBL/GenBank/DDBJ whole genome shotgun (WGS) entry which is preliminary data.</text>
</comment>
<dbReference type="AlphaFoldDB" id="A0A7J7NVF2"/>
<evidence type="ECO:0000313" key="9">
    <source>
        <dbReference type="Proteomes" id="UP000541444"/>
    </source>
</evidence>
<dbReference type="InterPro" id="IPR011009">
    <property type="entry name" value="Kinase-like_dom_sf"/>
</dbReference>
<dbReference type="EMBL" id="JACGCM010000554">
    <property type="protein sequence ID" value="KAF6170972.1"/>
    <property type="molecule type" value="Genomic_DNA"/>
</dbReference>
<protein>
    <recommendedName>
        <fullName evidence="7">Protein kinase domain-containing protein</fullName>
    </recommendedName>
</protein>
<organism evidence="8 9">
    <name type="scientific">Kingdonia uniflora</name>
    <dbReference type="NCBI Taxonomy" id="39325"/>
    <lineage>
        <taxon>Eukaryota</taxon>
        <taxon>Viridiplantae</taxon>
        <taxon>Streptophyta</taxon>
        <taxon>Embryophyta</taxon>
        <taxon>Tracheophyta</taxon>
        <taxon>Spermatophyta</taxon>
        <taxon>Magnoliopsida</taxon>
        <taxon>Ranunculales</taxon>
        <taxon>Circaeasteraceae</taxon>
        <taxon>Kingdonia</taxon>
    </lineage>
</organism>